<evidence type="ECO:0000256" key="1">
    <source>
        <dbReference type="SAM" id="SignalP"/>
    </source>
</evidence>
<dbReference type="Proteomes" id="UP000180246">
    <property type="component" value="Unassembled WGS sequence"/>
</dbReference>
<dbReference type="AlphaFoldDB" id="A0A1S2NC19"/>
<gene>
    <name evidence="2" type="ORF">LO55_2977</name>
</gene>
<evidence type="ECO:0008006" key="4">
    <source>
        <dbReference type="Google" id="ProtNLM"/>
    </source>
</evidence>
<protein>
    <recommendedName>
        <fullName evidence="4">Peptidase MA superfamily protein</fullName>
    </recommendedName>
</protein>
<evidence type="ECO:0000313" key="3">
    <source>
        <dbReference type="Proteomes" id="UP000180246"/>
    </source>
</evidence>
<reference evidence="2 3" key="1">
    <citation type="submission" date="2014-10" db="EMBL/GenBank/DDBJ databases">
        <authorList>
            <person name="Seo M.-J."/>
            <person name="Seok Y.J."/>
            <person name="Cha I.-T."/>
        </authorList>
    </citation>
    <scope>NUCLEOTIDE SEQUENCE [LARGE SCALE GENOMIC DNA]</scope>
    <source>
        <strain evidence="2 3">NEU</strain>
    </source>
</reference>
<feature type="chain" id="PRO_5010353078" description="Peptidase MA superfamily protein" evidence="1">
    <location>
        <begin position="25"/>
        <end position="237"/>
    </location>
</feature>
<dbReference type="InterPro" id="IPR006311">
    <property type="entry name" value="TAT_signal"/>
</dbReference>
<dbReference type="PROSITE" id="PS51318">
    <property type="entry name" value="TAT"/>
    <property type="match status" value="1"/>
</dbReference>
<comment type="caution">
    <text evidence="2">The sequence shown here is derived from an EMBL/GenBank/DDBJ whole genome shotgun (WGS) entry which is preliminary data.</text>
</comment>
<keyword evidence="1" id="KW-0732">Signal</keyword>
<organism evidence="2 3">
    <name type="scientific">Massilia timonae</name>
    <dbReference type="NCBI Taxonomy" id="47229"/>
    <lineage>
        <taxon>Bacteria</taxon>
        <taxon>Pseudomonadati</taxon>
        <taxon>Pseudomonadota</taxon>
        <taxon>Betaproteobacteria</taxon>
        <taxon>Burkholderiales</taxon>
        <taxon>Oxalobacteraceae</taxon>
        <taxon>Telluria group</taxon>
        <taxon>Massilia</taxon>
    </lineage>
</organism>
<evidence type="ECO:0000313" key="2">
    <source>
        <dbReference type="EMBL" id="OIJ42393.1"/>
    </source>
</evidence>
<dbReference type="RefSeq" id="WP_071362024.1">
    <property type="nucleotide sequence ID" value="NZ_JRYB01000001.1"/>
</dbReference>
<sequence length="237" mass="26417">MRPRRSLVALSAALSVVMAAPASAQARTPFQAQCEDTIGETISVLSSRSEGYRIDNTRSYFDLTRLKGSVRRGSWVLGLTHTEARVSIKVGGRMLTDGTSGYECVAPRIDVNLYYAPIVIYVSREFPPGSCSYREVLAHEMRHLQTYQDFLPKAEAIVRARLAARFAGKPLYAPIGQARSLLQREVDRSWMPYIKREMEKVEVLQAAIDTPQEYARLGKVCAGEVQSLLRQASRSSS</sequence>
<accession>A0A1S2NC19</accession>
<proteinExistence type="predicted"/>
<feature type="signal peptide" evidence="1">
    <location>
        <begin position="1"/>
        <end position="24"/>
    </location>
</feature>
<dbReference type="EMBL" id="JRYB01000001">
    <property type="protein sequence ID" value="OIJ42393.1"/>
    <property type="molecule type" value="Genomic_DNA"/>
</dbReference>
<name>A0A1S2NC19_9BURK</name>